<dbReference type="AlphaFoldDB" id="A0A1F5VP41"/>
<keyword evidence="1" id="KW-0812">Transmembrane</keyword>
<dbReference type="EMBL" id="MFGW01000115">
    <property type="protein sequence ID" value="OGF65159.1"/>
    <property type="molecule type" value="Genomic_DNA"/>
</dbReference>
<name>A0A1F5VP41_9BACT</name>
<protein>
    <submittedName>
        <fullName evidence="2">Uncharacterized protein</fullName>
    </submittedName>
</protein>
<comment type="caution">
    <text evidence="2">The sequence shown here is derived from an EMBL/GenBank/DDBJ whole genome shotgun (WGS) entry which is preliminary data.</text>
</comment>
<accession>A0A1F5VP41</accession>
<feature type="transmembrane region" description="Helical" evidence="1">
    <location>
        <begin position="6"/>
        <end position="24"/>
    </location>
</feature>
<reference evidence="2 3" key="1">
    <citation type="journal article" date="2016" name="Nat. Commun.">
        <title>Thousands of microbial genomes shed light on interconnected biogeochemical processes in an aquifer system.</title>
        <authorList>
            <person name="Anantharaman K."/>
            <person name="Brown C.T."/>
            <person name="Hug L.A."/>
            <person name="Sharon I."/>
            <person name="Castelle C.J."/>
            <person name="Probst A.J."/>
            <person name="Thomas B.C."/>
            <person name="Singh A."/>
            <person name="Wilkins M.J."/>
            <person name="Karaoz U."/>
            <person name="Brodie E.L."/>
            <person name="Williams K.H."/>
            <person name="Hubbard S.S."/>
            <person name="Banfield J.F."/>
        </authorList>
    </citation>
    <scope>NUCLEOTIDE SEQUENCE [LARGE SCALE GENOMIC DNA]</scope>
</reference>
<keyword evidence="1" id="KW-0472">Membrane</keyword>
<evidence type="ECO:0000313" key="3">
    <source>
        <dbReference type="Proteomes" id="UP000178943"/>
    </source>
</evidence>
<sequence>MKKVYYVIWVLCIFCTTSGFLVAVDDNQSDKDANAAEIESKTVTQDEESIQQSIMYDPHYWIYLDDQFERLVFTNYVTKNSYLSNNMGTFVIEQYKGGSEDLFQVKKEGTKLGFFRIYNDNTGYIQGMKVGSSGLLMSSGAIYLDGTQGLQNQIGGSWPLLIKDNNGTGINFTTTEEMIYNPYNGFIEINPMIDNLDIDQVTTLLVLEPKNSFGLPPTGESGSRLWGMRCNLPAGEPDPDITFGCIRQSYGYYWSWYSNNTIRMSVNALNDDILQLYSGNISTAVEKVRFDKDGDISNPDPGKAVYIEDTEGIKVKFALQIELETELGICDSLVRGTLKGIAGNYGQADALYFCQKMADGSFQWIEK</sequence>
<keyword evidence="1" id="KW-1133">Transmembrane helix</keyword>
<gene>
    <name evidence="2" type="ORF">A2Y62_11915</name>
</gene>
<proteinExistence type="predicted"/>
<organism evidence="2 3">
    <name type="scientific">Candidatus Fischerbacteria bacterium RBG_13_37_8</name>
    <dbReference type="NCBI Taxonomy" id="1817863"/>
    <lineage>
        <taxon>Bacteria</taxon>
        <taxon>Candidatus Fischeribacteriota</taxon>
    </lineage>
</organism>
<evidence type="ECO:0000256" key="1">
    <source>
        <dbReference type="SAM" id="Phobius"/>
    </source>
</evidence>
<evidence type="ECO:0000313" key="2">
    <source>
        <dbReference type="EMBL" id="OGF65159.1"/>
    </source>
</evidence>
<dbReference type="Proteomes" id="UP000178943">
    <property type="component" value="Unassembled WGS sequence"/>
</dbReference>